<evidence type="ECO:0000313" key="3">
    <source>
        <dbReference type="EMBL" id="THH30539.1"/>
    </source>
</evidence>
<comment type="caution">
    <text evidence="3">The sequence shown here is derived from an EMBL/GenBank/DDBJ whole genome shotgun (WGS) entry which is preliminary data.</text>
</comment>
<evidence type="ECO:0000256" key="1">
    <source>
        <dbReference type="SAM" id="Coils"/>
    </source>
</evidence>
<keyword evidence="1" id="KW-0175">Coiled coil</keyword>
<feature type="coiled-coil region" evidence="1">
    <location>
        <begin position="148"/>
        <end position="175"/>
    </location>
</feature>
<dbReference type="OrthoDB" id="3236156at2759"/>
<evidence type="ECO:0000313" key="4">
    <source>
        <dbReference type="Proteomes" id="UP000308730"/>
    </source>
</evidence>
<dbReference type="EMBL" id="SGPM01000077">
    <property type="protein sequence ID" value="THH30539.1"/>
    <property type="molecule type" value="Genomic_DNA"/>
</dbReference>
<proteinExistence type="predicted"/>
<feature type="region of interest" description="Disordered" evidence="2">
    <location>
        <begin position="1"/>
        <end position="41"/>
    </location>
</feature>
<sequence length="465" mass="51333">MGRSRSFNNGKRSKKQQGQLNAVRAGPPKPLPRKTTSRSIRPLLCPLTPKTQRIAHLELWVSDLSKRTASFKLERRNLQRRLVRSTKHISVFKSLQKTQHTLPIDSLSSRHPLLSETPLVNSESATTGGGPGAPNSNFSASSPEFPALQRLRNQVVQLRKDKDALRKRLARKEASHGKDIEKAVLAAEESLEGNAGTQYFIKHKGTVTPKTRALIRSLVALKIPFENAMQAVIRVLSAAGIEVVGSFSRRTASRTNKESGVLSKVQLAHELKKAKTFTIKSDVTTFKGVTYEAAFAVIPTPSYNPSYGTADTPGHSVRAFAVHTAIGHTSPEQCDNWKGCSTDILDVYNASPLGQLEPLTMAELLGKLKGFHSDHANDQLALATLLEEWKVDVDRQARGKAHLSSLPLADVLRMEARRRRLRGRDGAETQYNLLGDRALKLIPARFATWGWTHFEPALPLPTVKV</sequence>
<keyword evidence="4" id="KW-1185">Reference proteome</keyword>
<gene>
    <name evidence="3" type="ORF">EUX98_g3646</name>
</gene>
<dbReference type="AlphaFoldDB" id="A0A4S4MW25"/>
<organism evidence="3 4">
    <name type="scientific">Antrodiella citrinella</name>
    <dbReference type="NCBI Taxonomy" id="2447956"/>
    <lineage>
        <taxon>Eukaryota</taxon>
        <taxon>Fungi</taxon>
        <taxon>Dikarya</taxon>
        <taxon>Basidiomycota</taxon>
        <taxon>Agaricomycotina</taxon>
        <taxon>Agaricomycetes</taxon>
        <taxon>Polyporales</taxon>
        <taxon>Steccherinaceae</taxon>
        <taxon>Antrodiella</taxon>
    </lineage>
</organism>
<protein>
    <submittedName>
        <fullName evidence="3">Uncharacterized protein</fullName>
    </submittedName>
</protein>
<feature type="compositionally biased region" description="Polar residues" evidence="2">
    <location>
        <begin position="1"/>
        <end position="20"/>
    </location>
</feature>
<evidence type="ECO:0000256" key="2">
    <source>
        <dbReference type="SAM" id="MobiDB-lite"/>
    </source>
</evidence>
<accession>A0A4S4MW25</accession>
<reference evidence="3 4" key="1">
    <citation type="submission" date="2019-02" db="EMBL/GenBank/DDBJ databases">
        <title>Genome sequencing of the rare red list fungi Antrodiella citrinella (Flaviporus citrinellus).</title>
        <authorList>
            <person name="Buettner E."/>
            <person name="Kellner H."/>
        </authorList>
    </citation>
    <scope>NUCLEOTIDE SEQUENCE [LARGE SCALE GENOMIC DNA]</scope>
    <source>
        <strain evidence="3 4">DSM 108506</strain>
    </source>
</reference>
<feature type="region of interest" description="Disordered" evidence="2">
    <location>
        <begin position="120"/>
        <end position="143"/>
    </location>
</feature>
<dbReference type="Proteomes" id="UP000308730">
    <property type="component" value="Unassembled WGS sequence"/>
</dbReference>
<name>A0A4S4MW25_9APHY</name>